<accession>A0ABQ3UPR0</accession>
<reference evidence="5 6" key="1">
    <citation type="journal article" date="2021" name="Int. J. Syst. Evol. Microbiol.">
        <title>Reticulibacter mediterranei gen. nov., sp. nov., within the new family Reticulibacteraceae fam. nov., and Ktedonospora formicarum gen. nov., sp. nov., Ktedonobacter robiniae sp. nov., Dictyobacter formicarum sp. nov. and Dictyobacter arantiisoli sp. nov., belonging to the class Ktedonobacteria.</title>
        <authorList>
            <person name="Yabe S."/>
            <person name="Zheng Y."/>
            <person name="Wang C.M."/>
            <person name="Sakai Y."/>
            <person name="Abe K."/>
            <person name="Yokota A."/>
            <person name="Donadio S."/>
            <person name="Cavaletti L."/>
            <person name="Monciardini P."/>
        </authorList>
    </citation>
    <scope>NUCLEOTIDE SEQUENCE [LARGE SCALE GENOMIC DNA]</scope>
    <source>
        <strain evidence="5 6">SOSP1-30</strain>
    </source>
</reference>
<sequence length="851" mass="97568">MSQKQKAGASSNANSKRAHTSPGLSPEEQAWVQQQLTDYPGYTQALQATTHARQVQEALSPLLAQSEPVQQALIQGLGKQITQEAADLLQALHELASTKELRKEARRSLLRLENAKITPHWQLPAEEQVPAQPITPQASTPPRFWKGFYTDTLAEEEAAEVILLWEEGDGYKEARIMGMTLDYRLHGIEDFFYEAHLSKRLAEKRLEYIRTQQFSGARFLPCTLPEARHLMEDALDVLEEHGARAPIDFVRYQHIVDELILSSPDAEIENEDEEIMPKENELGPFDMAQEMQNFFENFFAAGDLFDQTVEEFFDAWSEGNYGEAYDLLAHDSPLRQGLEREAWVQLREQWRAEAQPANFRILGLEERLEDEDFLDEEEEDDQLEDEEEEDELEDEEDEDEEELDIEAEEGIVDVCWSLEMRQTPLSERLPELPRATAVYDVTGRHWFWSSFTVIDEGGEPRLVSHVDEGTQLQSLSDEELETRSDELIQRYEQLMEKLGIDEEGNRIVREESEDEENEELVFTQTLAGLQKGITITSKYLHHLDALIAHHPDEQSEQYQQAASQAEASQDLERAAYYLQAIADRFPELASKALISLANAQQRLAQAAEQDEERSTRFFKLAEQNLHTSLEKERSALGLILLAQQLSHEYAKFDEAEKLLHEAEQLSPNANEALMIAVNQGMIEEYRNHIPQAIEHYQRATTIAPDFPNLWNNIGYLQLNMEQYDEAEKSFLQSVDHDPTNTEAYVHLADLYVQVREDIDGAEDVLQQGLEINEDDIGILGKLTEVYIQKGELKEAEQYLEAAEEISPDSAFVQELRANLDQARAEKRRAMKSRGEQRKANQSQNKAKKHKK</sequence>
<dbReference type="Pfam" id="PF14559">
    <property type="entry name" value="TPR_19"/>
    <property type="match status" value="1"/>
</dbReference>
<evidence type="ECO:0000256" key="1">
    <source>
        <dbReference type="ARBA" id="ARBA00022737"/>
    </source>
</evidence>
<keyword evidence="6" id="KW-1185">Reference proteome</keyword>
<dbReference type="Proteomes" id="UP000654345">
    <property type="component" value="Unassembled WGS sequence"/>
</dbReference>
<feature type="region of interest" description="Disordered" evidence="4">
    <location>
        <begin position="1"/>
        <end position="36"/>
    </location>
</feature>
<feature type="repeat" description="TPR" evidence="3">
    <location>
        <begin position="776"/>
        <end position="809"/>
    </location>
</feature>
<evidence type="ECO:0000313" key="6">
    <source>
        <dbReference type="Proteomes" id="UP000654345"/>
    </source>
</evidence>
<dbReference type="EMBL" id="BNJG01000001">
    <property type="protein sequence ID" value="GHO54716.1"/>
    <property type="molecule type" value="Genomic_DNA"/>
</dbReference>
<dbReference type="Pfam" id="PF13431">
    <property type="entry name" value="TPR_17"/>
    <property type="match status" value="1"/>
</dbReference>
<proteinExistence type="predicted"/>
<evidence type="ECO:0000313" key="5">
    <source>
        <dbReference type="EMBL" id="GHO54716.1"/>
    </source>
</evidence>
<feature type="region of interest" description="Disordered" evidence="4">
    <location>
        <begin position="822"/>
        <end position="851"/>
    </location>
</feature>
<protein>
    <recommendedName>
        <fullName evidence="7">Tetratricopeptide repeat protein</fullName>
    </recommendedName>
</protein>
<dbReference type="InterPro" id="IPR019734">
    <property type="entry name" value="TPR_rpt"/>
</dbReference>
<gene>
    <name evidence="5" type="ORF">KSB_31910</name>
</gene>
<feature type="compositionally biased region" description="Polar residues" evidence="4">
    <location>
        <begin position="1"/>
        <end position="15"/>
    </location>
</feature>
<dbReference type="PROSITE" id="PS50005">
    <property type="entry name" value="TPR"/>
    <property type="match status" value="2"/>
</dbReference>
<comment type="caution">
    <text evidence="5">The sequence shown here is derived from an EMBL/GenBank/DDBJ whole genome shotgun (WGS) entry which is preliminary data.</text>
</comment>
<dbReference type="PANTHER" id="PTHR44858:SF1">
    <property type="entry name" value="UDP-N-ACETYLGLUCOSAMINE--PEPTIDE N-ACETYLGLUCOSAMINYLTRANSFERASE SPINDLY-RELATED"/>
    <property type="match status" value="1"/>
</dbReference>
<organism evidence="5 6">
    <name type="scientific">Ktedonobacter robiniae</name>
    <dbReference type="NCBI Taxonomy" id="2778365"/>
    <lineage>
        <taxon>Bacteria</taxon>
        <taxon>Bacillati</taxon>
        <taxon>Chloroflexota</taxon>
        <taxon>Ktedonobacteria</taxon>
        <taxon>Ktedonobacterales</taxon>
        <taxon>Ktedonobacteraceae</taxon>
        <taxon>Ktedonobacter</taxon>
    </lineage>
</organism>
<dbReference type="PANTHER" id="PTHR44858">
    <property type="entry name" value="TETRATRICOPEPTIDE REPEAT PROTEIN 6"/>
    <property type="match status" value="1"/>
</dbReference>
<evidence type="ECO:0000256" key="3">
    <source>
        <dbReference type="PROSITE-ProRule" id="PRU00339"/>
    </source>
</evidence>
<evidence type="ECO:0000256" key="2">
    <source>
        <dbReference type="ARBA" id="ARBA00022803"/>
    </source>
</evidence>
<dbReference type="RefSeq" id="WP_201371393.1">
    <property type="nucleotide sequence ID" value="NZ_BNJG01000001.1"/>
</dbReference>
<dbReference type="SMART" id="SM00028">
    <property type="entry name" value="TPR"/>
    <property type="match status" value="4"/>
</dbReference>
<dbReference type="InterPro" id="IPR050498">
    <property type="entry name" value="Ycf3"/>
</dbReference>
<dbReference type="InterPro" id="IPR011990">
    <property type="entry name" value="TPR-like_helical_dom_sf"/>
</dbReference>
<evidence type="ECO:0000256" key="4">
    <source>
        <dbReference type="SAM" id="MobiDB-lite"/>
    </source>
</evidence>
<keyword evidence="2 3" id="KW-0802">TPR repeat</keyword>
<feature type="region of interest" description="Disordered" evidence="4">
    <location>
        <begin position="370"/>
        <end position="408"/>
    </location>
</feature>
<name>A0ABQ3UPR0_9CHLR</name>
<dbReference type="Gene3D" id="1.25.40.10">
    <property type="entry name" value="Tetratricopeptide repeat domain"/>
    <property type="match status" value="1"/>
</dbReference>
<dbReference type="SUPFAM" id="SSF48452">
    <property type="entry name" value="TPR-like"/>
    <property type="match status" value="1"/>
</dbReference>
<keyword evidence="1" id="KW-0677">Repeat</keyword>
<evidence type="ECO:0008006" key="7">
    <source>
        <dbReference type="Google" id="ProtNLM"/>
    </source>
</evidence>
<feature type="repeat" description="TPR" evidence="3">
    <location>
        <begin position="707"/>
        <end position="740"/>
    </location>
</feature>